<evidence type="ECO:0000256" key="8">
    <source>
        <dbReference type="ARBA" id="ARBA00022573"/>
    </source>
</evidence>
<dbReference type="InterPro" id="IPR003805">
    <property type="entry name" value="CobS"/>
</dbReference>
<organism evidence="20">
    <name type="scientific">Alkalihalophilus sp. As8PL</name>
    <dbReference type="NCBI Taxonomy" id="3237103"/>
    <lineage>
        <taxon>Bacteria</taxon>
        <taxon>Bacillati</taxon>
        <taxon>Bacillota</taxon>
        <taxon>Bacilli</taxon>
        <taxon>Bacillales</taxon>
        <taxon>Bacillaceae</taxon>
        <taxon>Alkalihalophilus</taxon>
    </lineage>
</organism>
<evidence type="ECO:0000256" key="6">
    <source>
        <dbReference type="ARBA" id="ARBA00015850"/>
    </source>
</evidence>
<dbReference type="EC" id="2.7.8.26" evidence="5 19"/>
<keyword evidence="10 19" id="KW-0812">Transmembrane</keyword>
<evidence type="ECO:0000256" key="14">
    <source>
        <dbReference type="ARBA" id="ARBA00025228"/>
    </source>
</evidence>
<dbReference type="EMBL" id="CP162551">
    <property type="protein sequence ID" value="XDI37189.1"/>
    <property type="molecule type" value="Genomic_DNA"/>
</dbReference>
<name>A0AB39BTY4_9BACI</name>
<feature type="transmembrane region" description="Helical" evidence="19">
    <location>
        <begin position="34"/>
        <end position="53"/>
    </location>
</feature>
<dbReference type="HAMAP" id="MF_00719">
    <property type="entry name" value="CobS"/>
    <property type="match status" value="1"/>
</dbReference>
<proteinExistence type="inferred from homology"/>
<keyword evidence="12 19" id="KW-1133">Transmembrane helix</keyword>
<reference evidence="20" key="1">
    <citation type="submission" date="2024-07" db="EMBL/GenBank/DDBJ databases">
        <title>Identification and characteristics of an arsenic-resistant bacterial isolate, which belongs to a novel species.</title>
        <authorList>
            <person name="Juszczyk A."/>
            <person name="Kowalczyk A."/>
            <person name="Was K."/>
            <person name="Kosowicz W."/>
            <person name="Budzyn A."/>
            <person name="Latowski D."/>
        </authorList>
    </citation>
    <scope>NUCLEOTIDE SEQUENCE</scope>
    <source>
        <strain evidence="20">As8PL</strain>
    </source>
</reference>
<evidence type="ECO:0000256" key="7">
    <source>
        <dbReference type="ARBA" id="ARBA00022475"/>
    </source>
</evidence>
<comment type="cofactor">
    <cofactor evidence="1 19">
        <name>Mg(2+)</name>
        <dbReference type="ChEBI" id="CHEBI:18420"/>
    </cofactor>
</comment>
<gene>
    <name evidence="19" type="primary">cobS</name>
    <name evidence="20" type="ORF">AB3N04_02410</name>
</gene>
<evidence type="ECO:0000256" key="13">
    <source>
        <dbReference type="ARBA" id="ARBA00023136"/>
    </source>
</evidence>
<comment type="subcellular location">
    <subcellularLocation>
        <location evidence="2 19">Cell membrane</location>
        <topology evidence="2 19">Multi-pass membrane protein</topology>
    </subcellularLocation>
</comment>
<keyword evidence="13 19" id="KW-0472">Membrane</keyword>
<feature type="transmembrane region" description="Helical" evidence="19">
    <location>
        <begin position="186"/>
        <end position="203"/>
    </location>
</feature>
<evidence type="ECO:0000256" key="2">
    <source>
        <dbReference type="ARBA" id="ARBA00004651"/>
    </source>
</evidence>
<evidence type="ECO:0000256" key="5">
    <source>
        <dbReference type="ARBA" id="ARBA00013200"/>
    </source>
</evidence>
<keyword evidence="8 19" id="KW-0169">Cobalamin biosynthesis</keyword>
<dbReference type="AlphaFoldDB" id="A0AB39BTY4"/>
<dbReference type="PANTHER" id="PTHR34148">
    <property type="entry name" value="ADENOSYLCOBINAMIDE-GDP RIBAZOLETRANSFERASE"/>
    <property type="match status" value="1"/>
</dbReference>
<accession>A0AB39BTY4</accession>
<feature type="transmembrane region" description="Helical" evidence="19">
    <location>
        <begin position="116"/>
        <end position="139"/>
    </location>
</feature>
<dbReference type="GO" id="GO:0009236">
    <property type="term" value="P:cobalamin biosynthetic process"/>
    <property type="evidence" value="ECO:0007669"/>
    <property type="project" value="UniProtKB-UniRule"/>
</dbReference>
<feature type="transmembrane region" description="Helical" evidence="19">
    <location>
        <begin position="59"/>
        <end position="82"/>
    </location>
</feature>
<evidence type="ECO:0000256" key="1">
    <source>
        <dbReference type="ARBA" id="ARBA00001946"/>
    </source>
</evidence>
<evidence type="ECO:0000256" key="10">
    <source>
        <dbReference type="ARBA" id="ARBA00022692"/>
    </source>
</evidence>
<comment type="catalytic activity">
    <reaction evidence="17 19">
        <text>alpha-ribazole + adenosylcob(III)inamide-GDP = adenosylcob(III)alamin + GMP + H(+)</text>
        <dbReference type="Rhea" id="RHEA:16049"/>
        <dbReference type="ChEBI" id="CHEBI:10329"/>
        <dbReference type="ChEBI" id="CHEBI:15378"/>
        <dbReference type="ChEBI" id="CHEBI:18408"/>
        <dbReference type="ChEBI" id="CHEBI:58115"/>
        <dbReference type="ChEBI" id="CHEBI:60487"/>
        <dbReference type="EC" id="2.7.8.26"/>
    </reaction>
</comment>
<comment type="function">
    <text evidence="14 19">Joins adenosylcobinamide-GDP and alpha-ribazole to generate adenosylcobalamin (Ado-cobalamin). Also synthesizes adenosylcobalamin 5'-phosphate from adenosylcobinamide-GDP and alpha-ribazole 5'-phosphate.</text>
</comment>
<keyword evidence="9 19" id="KW-0808">Transferase</keyword>
<evidence type="ECO:0000256" key="19">
    <source>
        <dbReference type="HAMAP-Rule" id="MF_00719"/>
    </source>
</evidence>
<protein>
    <recommendedName>
        <fullName evidence="6 19">Adenosylcobinamide-GDP ribazoletransferase</fullName>
        <ecNumber evidence="5 19">2.7.8.26</ecNumber>
    </recommendedName>
    <alternativeName>
        <fullName evidence="16 19">Cobalamin synthase</fullName>
    </alternativeName>
    <alternativeName>
        <fullName evidence="15 19">Cobalamin-5'-phosphate synthase</fullName>
    </alternativeName>
</protein>
<evidence type="ECO:0000256" key="11">
    <source>
        <dbReference type="ARBA" id="ARBA00022842"/>
    </source>
</evidence>
<dbReference type="Pfam" id="PF02654">
    <property type="entry name" value="CobS"/>
    <property type="match status" value="1"/>
</dbReference>
<evidence type="ECO:0000256" key="12">
    <source>
        <dbReference type="ARBA" id="ARBA00022989"/>
    </source>
</evidence>
<keyword evidence="7 19" id="KW-1003">Cell membrane</keyword>
<dbReference type="PANTHER" id="PTHR34148:SF1">
    <property type="entry name" value="ADENOSYLCOBINAMIDE-GDP RIBAZOLETRANSFERASE"/>
    <property type="match status" value="1"/>
</dbReference>
<comment type="similarity">
    <text evidence="4 19">Belongs to the CobS family.</text>
</comment>
<evidence type="ECO:0000256" key="16">
    <source>
        <dbReference type="ARBA" id="ARBA00032853"/>
    </source>
</evidence>
<evidence type="ECO:0000256" key="3">
    <source>
        <dbReference type="ARBA" id="ARBA00004663"/>
    </source>
</evidence>
<sequence>MIEWIKNSVKGCLLSFQLLTTIPIRVQVGWNERLAKLSVCFYPFTGLVLGGLLSMQAYVLLNFTSISVLMITAWLITFTFLYSGGLHLDGWADFSDAIFSRQSLERKLEIMKDSRVGAFGVLSLLVLIGWKFLFVYEILQSSHNLFWFLLVPFLSRLVMGGQIVVGKFAKNEGMAIALKPAQTTSVKWVYALWIVATCVLTSMYDPASIIIIMMTGFFFVSWLHFSYKQIKGITGDTVGAATEGSETFLWGIIWMLSSFGMV</sequence>
<feature type="transmembrane region" description="Helical" evidence="19">
    <location>
        <begin position="145"/>
        <end position="165"/>
    </location>
</feature>
<evidence type="ECO:0000256" key="17">
    <source>
        <dbReference type="ARBA" id="ARBA00048623"/>
    </source>
</evidence>
<dbReference type="GO" id="GO:0008818">
    <property type="term" value="F:cobalamin 5'-phosphate synthase activity"/>
    <property type="evidence" value="ECO:0007669"/>
    <property type="project" value="UniProtKB-UniRule"/>
</dbReference>
<dbReference type="GO" id="GO:0051073">
    <property type="term" value="F:adenosylcobinamide-GDP ribazoletransferase activity"/>
    <property type="evidence" value="ECO:0007669"/>
    <property type="project" value="UniProtKB-UniRule"/>
</dbReference>
<feature type="transmembrane region" description="Helical" evidence="19">
    <location>
        <begin position="209"/>
        <end position="227"/>
    </location>
</feature>
<evidence type="ECO:0000313" key="20">
    <source>
        <dbReference type="EMBL" id="XDI37189.1"/>
    </source>
</evidence>
<comment type="catalytic activity">
    <reaction evidence="18 19">
        <text>alpha-ribazole 5'-phosphate + adenosylcob(III)inamide-GDP = adenosylcob(III)alamin 5'-phosphate + GMP + H(+)</text>
        <dbReference type="Rhea" id="RHEA:23560"/>
        <dbReference type="ChEBI" id="CHEBI:15378"/>
        <dbReference type="ChEBI" id="CHEBI:57918"/>
        <dbReference type="ChEBI" id="CHEBI:58115"/>
        <dbReference type="ChEBI" id="CHEBI:60487"/>
        <dbReference type="ChEBI" id="CHEBI:60493"/>
        <dbReference type="EC" id="2.7.8.26"/>
    </reaction>
</comment>
<dbReference type="RefSeq" id="WP_368504557.1">
    <property type="nucleotide sequence ID" value="NZ_CP162551.1"/>
</dbReference>
<evidence type="ECO:0000256" key="4">
    <source>
        <dbReference type="ARBA" id="ARBA00010561"/>
    </source>
</evidence>
<evidence type="ECO:0000256" key="18">
    <source>
        <dbReference type="ARBA" id="ARBA00049504"/>
    </source>
</evidence>
<keyword evidence="11 19" id="KW-0460">Magnesium</keyword>
<dbReference type="GO" id="GO:0005886">
    <property type="term" value="C:plasma membrane"/>
    <property type="evidence" value="ECO:0007669"/>
    <property type="project" value="UniProtKB-SubCell"/>
</dbReference>
<evidence type="ECO:0000256" key="15">
    <source>
        <dbReference type="ARBA" id="ARBA00032605"/>
    </source>
</evidence>
<evidence type="ECO:0000256" key="9">
    <source>
        <dbReference type="ARBA" id="ARBA00022679"/>
    </source>
</evidence>
<comment type="pathway">
    <text evidence="3 19">Cofactor biosynthesis; adenosylcobalamin biosynthesis; adenosylcobalamin from cob(II)yrinate a,c-diamide: step 7/7.</text>
</comment>